<accession>A0A1H9MVJ1</accession>
<evidence type="ECO:0000313" key="3">
    <source>
        <dbReference type="Proteomes" id="UP000199647"/>
    </source>
</evidence>
<gene>
    <name evidence="2" type="ORF">SAMN05216548_11468</name>
</gene>
<dbReference type="RefSeq" id="WP_092498536.1">
    <property type="nucleotide sequence ID" value="NZ_FOFG01000014.1"/>
</dbReference>
<organism evidence="2 3">
    <name type="scientific">Faunimonas pinastri</name>
    <dbReference type="NCBI Taxonomy" id="1855383"/>
    <lineage>
        <taxon>Bacteria</taxon>
        <taxon>Pseudomonadati</taxon>
        <taxon>Pseudomonadota</taxon>
        <taxon>Alphaproteobacteria</taxon>
        <taxon>Hyphomicrobiales</taxon>
        <taxon>Afifellaceae</taxon>
        <taxon>Faunimonas</taxon>
    </lineage>
</organism>
<evidence type="ECO:0000259" key="1">
    <source>
        <dbReference type="Pfam" id="PF14192"/>
    </source>
</evidence>
<dbReference type="OrthoDB" id="9813511at2"/>
<proteinExistence type="predicted"/>
<dbReference type="AlphaFoldDB" id="A0A1H9MVJ1"/>
<dbReference type="Pfam" id="PF14192">
    <property type="entry name" value="DUF4314"/>
    <property type="match status" value="1"/>
</dbReference>
<keyword evidence="3" id="KW-1185">Reference proteome</keyword>
<feature type="domain" description="DUF4314" evidence="1">
    <location>
        <begin position="2"/>
        <end position="59"/>
    </location>
</feature>
<evidence type="ECO:0000313" key="2">
    <source>
        <dbReference type="EMBL" id="SER27688.1"/>
    </source>
</evidence>
<dbReference type="InterPro" id="IPR025463">
    <property type="entry name" value="DUF4314"/>
</dbReference>
<dbReference type="Proteomes" id="UP000199647">
    <property type="component" value="Unassembled WGS sequence"/>
</dbReference>
<dbReference type="EMBL" id="FOFG01000014">
    <property type="protein sequence ID" value="SER27688.1"/>
    <property type="molecule type" value="Genomic_DNA"/>
</dbReference>
<sequence length="75" mass="8520">MFNRGDRIELVKMDDDPCPIPPGTRGTIRDLRPMGRNTQVWIDWDIPRSLACIIPPDELVIVEKASSRNSEEAKS</sequence>
<reference evidence="2 3" key="1">
    <citation type="submission" date="2016-10" db="EMBL/GenBank/DDBJ databases">
        <authorList>
            <person name="de Groot N.N."/>
        </authorList>
    </citation>
    <scope>NUCLEOTIDE SEQUENCE [LARGE SCALE GENOMIC DNA]</scope>
    <source>
        <strain evidence="2 3">A52C2</strain>
    </source>
</reference>
<name>A0A1H9MVJ1_9HYPH</name>
<dbReference type="STRING" id="1855383.SAMN05216548_11468"/>
<protein>
    <recommendedName>
        <fullName evidence="1">DUF4314 domain-containing protein</fullName>
    </recommendedName>
</protein>